<dbReference type="AlphaFoldDB" id="A0A4Y2BT25"/>
<organism evidence="1 2">
    <name type="scientific">Araneus ventricosus</name>
    <name type="common">Orbweaver spider</name>
    <name type="synonym">Epeira ventricosa</name>
    <dbReference type="NCBI Taxonomy" id="182803"/>
    <lineage>
        <taxon>Eukaryota</taxon>
        <taxon>Metazoa</taxon>
        <taxon>Ecdysozoa</taxon>
        <taxon>Arthropoda</taxon>
        <taxon>Chelicerata</taxon>
        <taxon>Arachnida</taxon>
        <taxon>Araneae</taxon>
        <taxon>Araneomorphae</taxon>
        <taxon>Entelegynae</taxon>
        <taxon>Araneoidea</taxon>
        <taxon>Araneidae</taxon>
        <taxon>Araneus</taxon>
    </lineage>
</organism>
<accession>A0A4Y2BT25</accession>
<protein>
    <submittedName>
        <fullName evidence="1">Uncharacterized protein</fullName>
    </submittedName>
</protein>
<dbReference type="OrthoDB" id="8063408at2759"/>
<proteinExistence type="predicted"/>
<dbReference type="Proteomes" id="UP000499080">
    <property type="component" value="Unassembled WGS sequence"/>
</dbReference>
<dbReference type="PANTHER" id="PTHR46114:SF1">
    <property type="entry name" value="ZAD DOMAIN-CONTAINING PROTEIN"/>
    <property type="match status" value="1"/>
</dbReference>
<sequence length="168" mass="19660">MYRNREQEFTSYFSQDSNLDYCSDIFGLTLKFGVKYKDDEWRLFIDSSKRSLKAVLLHNGNKYASVPVGHSTHLKESYENIEFVLTLLKYNGHNWIICGDLKILFLLLGHQEGCTKLPYFICECDSRSKGEHWVKKHWPLRKSLETGSKNILHKGLVSAKKFCYHPFT</sequence>
<evidence type="ECO:0000313" key="2">
    <source>
        <dbReference type="Proteomes" id="UP000499080"/>
    </source>
</evidence>
<reference evidence="1 2" key="1">
    <citation type="journal article" date="2019" name="Sci. Rep.">
        <title>Orb-weaving spider Araneus ventricosus genome elucidates the spidroin gene catalogue.</title>
        <authorList>
            <person name="Kono N."/>
            <person name="Nakamura H."/>
            <person name="Ohtoshi R."/>
            <person name="Moran D.A.P."/>
            <person name="Shinohara A."/>
            <person name="Yoshida Y."/>
            <person name="Fujiwara M."/>
            <person name="Mori M."/>
            <person name="Tomita M."/>
            <person name="Arakawa K."/>
        </authorList>
    </citation>
    <scope>NUCLEOTIDE SEQUENCE [LARGE SCALE GENOMIC DNA]</scope>
</reference>
<name>A0A4Y2BT25_ARAVE</name>
<gene>
    <name evidence="1" type="ORF">AVEN_244766_1</name>
</gene>
<dbReference type="EMBL" id="BGPR01000105">
    <property type="protein sequence ID" value="GBL94787.1"/>
    <property type="molecule type" value="Genomic_DNA"/>
</dbReference>
<dbReference type="PANTHER" id="PTHR46114">
    <property type="entry name" value="APPLE DOMAIN-CONTAINING PROTEIN"/>
    <property type="match status" value="1"/>
</dbReference>
<comment type="caution">
    <text evidence="1">The sequence shown here is derived from an EMBL/GenBank/DDBJ whole genome shotgun (WGS) entry which is preliminary data.</text>
</comment>
<evidence type="ECO:0000313" key="1">
    <source>
        <dbReference type="EMBL" id="GBL94787.1"/>
    </source>
</evidence>
<keyword evidence="2" id="KW-1185">Reference proteome</keyword>